<sequence length="336" mass="38247">MLHMKELYVIPDRPIRYVMAKAFFGKRMIEGSFIPALKAAASSLNETIGVITRSISKKTYPEVTFHEIIKKDLLHLGETNEDDEDLKDDSSSSTPRSTSRIAPVMVTNTTTLEEQIANLTKAIEGLAKHVQEQDSQISKLMNKMDNTDASHVVGKKMEAHDEAETSLKQQSNERERSSTKELQVSSEGLIPVDQLKEFIMGTIQNKLGGSSKSSMTYTKPYTQRIDNLKMPIGYQPPKFQQFDGKGNPKQHVAHFIETCNNAGTYGDHLVKQFVRSLKGNAFDWYTNLEASSIDSWEQLEQEFLNRFYSTRRTVSMIELTNSHQWKEEPVIDYINR</sequence>
<feature type="region of interest" description="Disordered" evidence="1">
    <location>
        <begin position="80"/>
        <end position="101"/>
    </location>
</feature>
<feature type="domain" description="Retrotransposon gag" evidence="2">
    <location>
        <begin position="273"/>
        <end position="336"/>
    </location>
</feature>
<evidence type="ECO:0000256" key="1">
    <source>
        <dbReference type="SAM" id="MobiDB-lite"/>
    </source>
</evidence>
<organism evidence="3">
    <name type="scientific">Sesamum radiatum</name>
    <name type="common">Black benniseed</name>
    <dbReference type="NCBI Taxonomy" id="300843"/>
    <lineage>
        <taxon>Eukaryota</taxon>
        <taxon>Viridiplantae</taxon>
        <taxon>Streptophyta</taxon>
        <taxon>Embryophyta</taxon>
        <taxon>Tracheophyta</taxon>
        <taxon>Spermatophyta</taxon>
        <taxon>Magnoliopsida</taxon>
        <taxon>eudicotyledons</taxon>
        <taxon>Gunneridae</taxon>
        <taxon>Pentapetalae</taxon>
        <taxon>asterids</taxon>
        <taxon>lamiids</taxon>
        <taxon>Lamiales</taxon>
        <taxon>Pedaliaceae</taxon>
        <taxon>Sesamum</taxon>
    </lineage>
</organism>
<dbReference type="PANTHER" id="PTHR33437:SF2">
    <property type="entry name" value="OS06G0361200 PROTEIN"/>
    <property type="match status" value="1"/>
</dbReference>
<accession>A0AAW2LLW5</accession>
<feature type="compositionally biased region" description="Basic and acidic residues" evidence="1">
    <location>
        <begin position="157"/>
        <end position="179"/>
    </location>
</feature>
<proteinExistence type="predicted"/>
<protein>
    <recommendedName>
        <fullName evidence="2">Retrotransposon gag domain-containing protein</fullName>
    </recommendedName>
</protein>
<feature type="region of interest" description="Disordered" evidence="1">
    <location>
        <begin position="157"/>
        <end position="185"/>
    </location>
</feature>
<reference evidence="3" key="2">
    <citation type="journal article" date="2024" name="Plant">
        <title>Genomic evolution and insights into agronomic trait innovations of Sesamum species.</title>
        <authorList>
            <person name="Miao H."/>
            <person name="Wang L."/>
            <person name="Qu L."/>
            <person name="Liu H."/>
            <person name="Sun Y."/>
            <person name="Le M."/>
            <person name="Wang Q."/>
            <person name="Wei S."/>
            <person name="Zheng Y."/>
            <person name="Lin W."/>
            <person name="Duan Y."/>
            <person name="Cao H."/>
            <person name="Xiong S."/>
            <person name="Wang X."/>
            <person name="Wei L."/>
            <person name="Li C."/>
            <person name="Ma Q."/>
            <person name="Ju M."/>
            <person name="Zhao R."/>
            <person name="Li G."/>
            <person name="Mu C."/>
            <person name="Tian Q."/>
            <person name="Mei H."/>
            <person name="Zhang T."/>
            <person name="Gao T."/>
            <person name="Zhang H."/>
        </authorList>
    </citation>
    <scope>NUCLEOTIDE SEQUENCE</scope>
    <source>
        <strain evidence="3">G02</strain>
    </source>
</reference>
<dbReference type="Pfam" id="PF03732">
    <property type="entry name" value="Retrotrans_gag"/>
    <property type="match status" value="1"/>
</dbReference>
<evidence type="ECO:0000313" key="3">
    <source>
        <dbReference type="EMBL" id="KAL0320190.1"/>
    </source>
</evidence>
<feature type="compositionally biased region" description="Low complexity" evidence="1">
    <location>
        <begin position="91"/>
        <end position="100"/>
    </location>
</feature>
<dbReference type="AlphaFoldDB" id="A0AAW2LLW5"/>
<reference evidence="3" key="1">
    <citation type="submission" date="2020-06" db="EMBL/GenBank/DDBJ databases">
        <authorList>
            <person name="Li T."/>
            <person name="Hu X."/>
            <person name="Zhang T."/>
            <person name="Song X."/>
            <person name="Zhang H."/>
            <person name="Dai N."/>
            <person name="Sheng W."/>
            <person name="Hou X."/>
            <person name="Wei L."/>
        </authorList>
    </citation>
    <scope>NUCLEOTIDE SEQUENCE</scope>
    <source>
        <strain evidence="3">G02</strain>
        <tissue evidence="3">Leaf</tissue>
    </source>
</reference>
<dbReference type="InterPro" id="IPR005162">
    <property type="entry name" value="Retrotrans_gag_dom"/>
</dbReference>
<evidence type="ECO:0000259" key="2">
    <source>
        <dbReference type="Pfam" id="PF03732"/>
    </source>
</evidence>
<name>A0AAW2LLW5_SESRA</name>
<comment type="caution">
    <text evidence="3">The sequence shown here is derived from an EMBL/GenBank/DDBJ whole genome shotgun (WGS) entry which is preliminary data.</text>
</comment>
<dbReference type="EMBL" id="JACGWJ010000024">
    <property type="protein sequence ID" value="KAL0320190.1"/>
    <property type="molecule type" value="Genomic_DNA"/>
</dbReference>
<dbReference type="PANTHER" id="PTHR33437">
    <property type="entry name" value="OS06G0361200 PROTEIN"/>
    <property type="match status" value="1"/>
</dbReference>
<gene>
    <name evidence="3" type="ORF">Sradi_5280500</name>
</gene>